<dbReference type="Gene3D" id="1.10.1060.10">
    <property type="entry name" value="Alpha-helical ferredoxin"/>
    <property type="match status" value="1"/>
</dbReference>
<dbReference type="GO" id="GO:0019154">
    <property type="term" value="F:glycolate dehydrogenase activity"/>
    <property type="evidence" value="ECO:0007669"/>
    <property type="project" value="UniProtKB-EC"/>
</dbReference>
<dbReference type="EMBL" id="BEHY01000067">
    <property type="protein sequence ID" value="GBD09788.1"/>
    <property type="molecule type" value="Genomic_DNA"/>
</dbReference>
<evidence type="ECO:0000256" key="1">
    <source>
        <dbReference type="ARBA" id="ARBA00022485"/>
    </source>
</evidence>
<evidence type="ECO:0000313" key="9">
    <source>
        <dbReference type="Proteomes" id="UP000236642"/>
    </source>
</evidence>
<reference evidence="9" key="1">
    <citation type="submission" date="2017-09" db="EMBL/GenBank/DDBJ databases">
        <title>Metaegenomics of thermophilic ammonia-oxidizing enrichment culture.</title>
        <authorList>
            <person name="Kato S."/>
            <person name="Suzuki K."/>
        </authorList>
    </citation>
    <scope>NUCLEOTIDE SEQUENCE [LARGE SCALE GENOMIC DNA]</scope>
</reference>
<organism evidence="8 9">
    <name type="scientific">Candidatus Thermoflexus japonica</name>
    <dbReference type="NCBI Taxonomy" id="2035417"/>
    <lineage>
        <taxon>Bacteria</taxon>
        <taxon>Bacillati</taxon>
        <taxon>Chloroflexota</taxon>
        <taxon>Thermoflexia</taxon>
        <taxon>Thermoflexales</taxon>
        <taxon>Thermoflexaceae</taxon>
        <taxon>Thermoflexus</taxon>
    </lineage>
</organism>
<comment type="function">
    <text evidence="6">Component of a complex that catalyzes the oxidation of glycolate to glyoxylate.</text>
</comment>
<evidence type="ECO:0000256" key="4">
    <source>
        <dbReference type="ARBA" id="ARBA00023004"/>
    </source>
</evidence>
<dbReference type="PROSITE" id="PS51379">
    <property type="entry name" value="4FE4S_FER_2"/>
    <property type="match status" value="1"/>
</dbReference>
<comment type="catalytic activity">
    <reaction evidence="6">
        <text>(R)-lactate + A = pyruvate + AH2</text>
        <dbReference type="Rhea" id="RHEA:15089"/>
        <dbReference type="ChEBI" id="CHEBI:13193"/>
        <dbReference type="ChEBI" id="CHEBI:15361"/>
        <dbReference type="ChEBI" id="CHEBI:16004"/>
        <dbReference type="ChEBI" id="CHEBI:17499"/>
    </reaction>
</comment>
<dbReference type="AlphaFoldDB" id="A0A2H5Y8T2"/>
<dbReference type="PIRSF" id="PIRSF000139">
    <property type="entry name" value="Glc_ox_4Fe-4S"/>
    <property type="match status" value="1"/>
</dbReference>
<keyword evidence="6" id="KW-0249">Electron transport</keyword>
<evidence type="ECO:0000313" key="8">
    <source>
        <dbReference type="EMBL" id="GBD09788.1"/>
    </source>
</evidence>
<dbReference type="PROSITE" id="PS00198">
    <property type="entry name" value="4FE4S_FER_1"/>
    <property type="match status" value="2"/>
</dbReference>
<dbReference type="GO" id="GO:0046872">
    <property type="term" value="F:metal ion binding"/>
    <property type="evidence" value="ECO:0007669"/>
    <property type="project" value="UniProtKB-UniRule"/>
</dbReference>
<dbReference type="InterPro" id="IPR017900">
    <property type="entry name" value="4Fe4S_Fe_S_CS"/>
</dbReference>
<keyword evidence="5 6" id="KW-0411">Iron-sulfur</keyword>
<dbReference type="GO" id="GO:0051539">
    <property type="term" value="F:4 iron, 4 sulfur cluster binding"/>
    <property type="evidence" value="ECO:0007669"/>
    <property type="project" value="UniProtKB-UniRule"/>
</dbReference>
<accession>A0A2H5Y8T2</accession>
<keyword evidence="1 6" id="KW-0004">4Fe-4S</keyword>
<dbReference type="InterPro" id="IPR012257">
    <property type="entry name" value="Glc_ox_4Fe-4S"/>
</dbReference>
<evidence type="ECO:0000256" key="6">
    <source>
        <dbReference type="PIRNR" id="PIRNR000139"/>
    </source>
</evidence>
<dbReference type="PANTHER" id="PTHR32479:SF17">
    <property type="entry name" value="GLYCOLATE OXIDASE IRON-SULFUR SUBUNIT"/>
    <property type="match status" value="1"/>
</dbReference>
<feature type="domain" description="4Fe-4S ferredoxin-type" evidence="7">
    <location>
        <begin position="26"/>
        <end position="57"/>
    </location>
</feature>
<keyword evidence="3" id="KW-0677">Repeat</keyword>
<sequence>MASTVSALESAPAHPIPLVQGFTPDHPPDYAEILRCTHCGLCLNQCPTFRVLGWEPDSPRGRIYLMRAVAEGRLELNPDFREHMEVCLACRACQTACPATVQFGRLVEAARWQIRHTMPIAPGERLLRAVVFGLILSHPTLLALLSRGLWLYQATGLQRMVRKAGWLRRLPHALQTMENMLPDRIPTRGMAVGRVFPAIGERRGRVALLAGCVMRTLLAPIQEATIRVLTRQGFEVVVPRGQVCCGALHVHAGERRRAQALARRNLAAFMQEEVEAILVNAAGCGVAMKEYGELLDDDPRWAEAARAFSAKVRDVTEFLDAAGLRPLPRRLSGRVVYQDPCHLAHGQGVRAQPRRLLRAIGLTVIELPDGDLCCGSAGIYNITHPEIANALLEEKVAQIRRIAPDRVVTANAGCMLQLAMGLRRAGLAIPIQHVVELLDEAGGNSPG</sequence>
<name>A0A2H5Y8T2_9CHLR</name>
<protein>
    <recommendedName>
        <fullName evidence="6">Glycolate oxidase iron-sulfur subunit</fullName>
        <ecNumber evidence="6">1.1.99.14</ecNumber>
    </recommendedName>
</protein>
<dbReference type="SUPFAM" id="SSF46548">
    <property type="entry name" value="alpha-helical ferredoxin"/>
    <property type="match status" value="1"/>
</dbReference>
<dbReference type="Pfam" id="PF02754">
    <property type="entry name" value="CCG"/>
    <property type="match status" value="2"/>
</dbReference>
<comment type="cofactor">
    <cofactor evidence="6">
        <name>[4Fe-4S] cluster</name>
        <dbReference type="ChEBI" id="CHEBI:49883"/>
    </cofactor>
    <text evidence="6">Binds 2 [4Fe-4S] clusters.</text>
</comment>
<dbReference type="InterPro" id="IPR004017">
    <property type="entry name" value="Cys_rich_dom"/>
</dbReference>
<dbReference type="Pfam" id="PF13183">
    <property type="entry name" value="Fer4_8"/>
    <property type="match status" value="1"/>
</dbReference>
<evidence type="ECO:0000256" key="2">
    <source>
        <dbReference type="ARBA" id="ARBA00022723"/>
    </source>
</evidence>
<keyword evidence="4 6" id="KW-0408">Iron</keyword>
<dbReference type="Proteomes" id="UP000236642">
    <property type="component" value="Unassembled WGS sequence"/>
</dbReference>
<keyword evidence="2 6" id="KW-0479">Metal-binding</keyword>
<evidence type="ECO:0000256" key="3">
    <source>
        <dbReference type="ARBA" id="ARBA00022737"/>
    </source>
</evidence>
<dbReference type="InterPro" id="IPR017896">
    <property type="entry name" value="4Fe4S_Fe-S-bd"/>
</dbReference>
<dbReference type="InterPro" id="IPR009051">
    <property type="entry name" value="Helical_ferredxn"/>
</dbReference>
<evidence type="ECO:0000259" key="7">
    <source>
        <dbReference type="PROSITE" id="PS51379"/>
    </source>
</evidence>
<evidence type="ECO:0000256" key="5">
    <source>
        <dbReference type="ARBA" id="ARBA00023014"/>
    </source>
</evidence>
<proteinExistence type="predicted"/>
<dbReference type="PANTHER" id="PTHR32479">
    <property type="entry name" value="GLYCOLATE OXIDASE IRON-SULFUR SUBUNIT"/>
    <property type="match status" value="1"/>
</dbReference>
<gene>
    <name evidence="8" type="primary">lutA_1</name>
    <name evidence="8" type="ORF">HRbin22_02049</name>
</gene>
<keyword evidence="6" id="KW-0813">Transport</keyword>
<comment type="catalytic activity">
    <reaction evidence="6">
        <text>glycolate + A = glyoxylate + AH2</text>
        <dbReference type="Rhea" id="RHEA:21264"/>
        <dbReference type="ChEBI" id="CHEBI:13193"/>
        <dbReference type="ChEBI" id="CHEBI:17499"/>
        <dbReference type="ChEBI" id="CHEBI:29805"/>
        <dbReference type="ChEBI" id="CHEBI:36655"/>
        <dbReference type="EC" id="1.1.99.14"/>
    </reaction>
</comment>
<comment type="caution">
    <text evidence="8">The sequence shown here is derived from an EMBL/GenBank/DDBJ whole genome shotgun (WGS) entry which is preliminary data.</text>
</comment>
<dbReference type="EC" id="1.1.99.14" evidence="6"/>